<dbReference type="Proteomes" id="UP000478417">
    <property type="component" value="Unassembled WGS sequence"/>
</dbReference>
<evidence type="ECO:0000313" key="2">
    <source>
        <dbReference type="Proteomes" id="UP000478417"/>
    </source>
</evidence>
<name>A0A6B2LYP3_9BACT</name>
<reference evidence="1 2" key="1">
    <citation type="submission" date="2020-02" db="EMBL/GenBank/DDBJ databases">
        <title>Albibacoteraceae fam. nov., the first described family within the subdivision 4 Verrucomicrobia.</title>
        <authorList>
            <person name="Xi F."/>
        </authorList>
    </citation>
    <scope>NUCLEOTIDE SEQUENCE [LARGE SCALE GENOMIC DNA]</scope>
    <source>
        <strain evidence="1 2">CK1056</strain>
    </source>
</reference>
<proteinExistence type="predicted"/>
<organism evidence="1 2">
    <name type="scientific">Oceanipulchritudo coccoides</name>
    <dbReference type="NCBI Taxonomy" id="2706888"/>
    <lineage>
        <taxon>Bacteria</taxon>
        <taxon>Pseudomonadati</taxon>
        <taxon>Verrucomicrobiota</taxon>
        <taxon>Opitutia</taxon>
        <taxon>Puniceicoccales</taxon>
        <taxon>Oceanipulchritudinaceae</taxon>
        <taxon>Oceanipulchritudo</taxon>
    </lineage>
</organism>
<comment type="caution">
    <text evidence="1">The sequence shown here is derived from an EMBL/GenBank/DDBJ whole genome shotgun (WGS) entry which is preliminary data.</text>
</comment>
<evidence type="ECO:0000313" key="1">
    <source>
        <dbReference type="EMBL" id="NDV61054.1"/>
    </source>
</evidence>
<keyword evidence="2" id="KW-1185">Reference proteome</keyword>
<dbReference type="RefSeq" id="WP_163961628.1">
    <property type="nucleotide sequence ID" value="NZ_JAAGNX010000001.1"/>
</dbReference>
<protein>
    <submittedName>
        <fullName evidence="1">Uncharacterized protein</fullName>
    </submittedName>
</protein>
<sequence length="1848" mass="201012">MFRFRDVANPLMKTFSLIPCHLLMFFLFFLPWQAQGQFVIRGITASVDSVNNPPTKFANAGYFFNGISASTTITFTKNTTFYFGQEVTREFRVGFQLVDGDGIAVPLTTGGTVVYDDDWEGNADAGFPITIAALATSRQEFFSGTLFPSVQLDPVKEYSIRAIVYWWDTSGFFDLWRTDDSLDSPLQNIIHFVGTLSGDSALNVLSVVNSATFTDRSALAGAAPSATAYDFEVTANTTLHRFDDWNSSRFLTLTTVLYDVELWRRDTVNGDQQVPLVQDRFTFFQFLYNYNYDFLFNSIPNEATVNHTFGIVPDGVQLDSVNEEYYARVTVSHIEVPSLGTEWTGNSVDTPDTRLMHFNGSLFWNSIETSLNDFTNDPASSGTWSASFISSSLTDAEGVLAGYPGYTWGPTSPSIRLNADGSAQVVTPSFSTPLSPPASPDLDSVAGVNFKRSNLTLDHGSTTGLLGTLTVYMPTGMGWAPTALQNKFDGTLVFSGQPLDQNLQPTVANYTFSTGGNFFVVEESKPLAFEATAIDWTVSTGLFQTNGTGIVGYLREDELSKLESAPIPASEKFKRSNEQYYRGVGNLFSSNIIQVVPGPSGESQLTADVSFGSASFTTHFPYDVDVTYFAGYAAIIDDVYDVSTSYLSTFDLLDIRYNQACTDDACAAGTLMQTMRMGSATGNLLFTPDGGLVTAGLVDDSVTPGSLAWGYIDSMGQYHHETSPFLETSFHMPGHFIRGDLDTGPARVYGPGVILYSGFLATDPQIVERPATAVYKDGLADYAGFNFRTVSDSAFQSASTIGGQAVTFDLTGRSKYYIREAGVTGIHEAVPGTFPGSLSLYGYAFTFTQYGLNYRANYPDESRTEGSLFLPYPSDFTQDFEELLFTCLGGLDHAKVPAGSGSQIMSYWLANIDILSIDFASENACDPTASTFFLAGVSAEAAYIDVPLYGTLGYLPSGSLMIPSSSTLQEDSRLHLPSVVRFDGPTKFTDPDNPAATSTEVYELVPVSLAYYNNYTLTSEQTPGDGKINFAGTMDVAFFEDLEVHMQTSARNVLPTQSVPISLMGGWVDGVSTFFNSSEFDNRNKGFPVGVTEDVYRNDTGNNGDPSDYLIHARQDWLGVINFDYPLKWSTSTRSFESYEPKTNDLLVISAEHKLDYLSAETAKLTVGITYEGMPQISLTNFVINEVDEATGAYQAILLEAKKPIVDSIEEGLDRMADLLDNQMRVLYGNFLATTIEDQVVCPIFDELAMAAANSTYNVGVVQSKLDRFLKDNANPAITDNLQDLISTLATEVDNANYLFDEIDGRLEDIELGITAVIDGVYKNTQGDIIPQQDLPTDEFFQALLAKQNGDFQVIAPLVDRLLQELAPEISDELNALLAGAVDDLNARINLLLEDAKPTIDQLIVVLTDLRSLVGEVRLAIQPAGQMLVEIETILANASSEIDTLTNQIHNELTAFFNTIPDPQDFLSYTEAEIKSLIRNEIEDIFFSADFVAEIQVTLKQYLYDADAAINGALNEVFAQVNSVIRDLVSDALSEVDDSIAGFLGDIDSVMGAGKVTGNAEFNGDALRRLHIDLYLQLMVPDELEFNGFLTIEQLDSEGDDSCSPGTPGEPVTEVTLGATDVPAGWISPDLRIDVGGKFNFQTSPNFKLLGLGGWFNLASGEVSFETFKITDMGASLMFGATENYLAAELGLAFNSYEAYGGVFFGRTCSIDPLLLVDEEVADVLGTPNPTFTGIYVYGECHIPISEAVLGIPASCFFRISAGVGAGAFYFTEGNTLGGKIYASVSGEALCIVSIKGEVTMIGLTSNGELSFRGKGRLSGKVGACPFCIKFGKSATITYQGGSWDVDI</sequence>
<accession>A0A6B2LYP3</accession>
<dbReference type="EMBL" id="JAAGNX010000001">
    <property type="protein sequence ID" value="NDV61054.1"/>
    <property type="molecule type" value="Genomic_DNA"/>
</dbReference>
<gene>
    <name evidence="1" type="ORF">G0Q06_01175</name>
</gene>